<dbReference type="AlphaFoldDB" id="T0PV38"/>
<gene>
    <name evidence="3" type="ORF">SDRG_12833</name>
</gene>
<keyword evidence="4" id="KW-1185">Reference proteome</keyword>
<dbReference type="RefSeq" id="XP_008617136.1">
    <property type="nucleotide sequence ID" value="XM_008618914.1"/>
</dbReference>
<feature type="compositionally biased region" description="Low complexity" evidence="1">
    <location>
        <begin position="77"/>
        <end position="94"/>
    </location>
</feature>
<proteinExistence type="predicted"/>
<dbReference type="VEuPathDB" id="FungiDB:SDRG_12833"/>
<accession>T0PV38</accession>
<protein>
    <submittedName>
        <fullName evidence="3">Uncharacterized protein</fullName>
    </submittedName>
</protein>
<organism evidence="3 4">
    <name type="scientific">Saprolegnia diclina (strain VS20)</name>
    <dbReference type="NCBI Taxonomy" id="1156394"/>
    <lineage>
        <taxon>Eukaryota</taxon>
        <taxon>Sar</taxon>
        <taxon>Stramenopiles</taxon>
        <taxon>Oomycota</taxon>
        <taxon>Saprolegniomycetes</taxon>
        <taxon>Saprolegniales</taxon>
        <taxon>Saprolegniaceae</taxon>
        <taxon>Saprolegnia</taxon>
    </lineage>
</organism>
<dbReference type="Proteomes" id="UP000030762">
    <property type="component" value="Unassembled WGS sequence"/>
</dbReference>
<feature type="region of interest" description="Disordered" evidence="1">
    <location>
        <begin position="77"/>
        <end position="99"/>
    </location>
</feature>
<dbReference type="EMBL" id="JH767184">
    <property type="protein sequence ID" value="EQC29369.1"/>
    <property type="molecule type" value="Genomic_DNA"/>
</dbReference>
<sequence length="125" mass="13553">MLRDVLWMLLLALSSVAVTALNTTNTTSDEPDLTIPTWHAEASSRRPVEIDLDHDDYLKELGLPSDDELNELIQEAEAQQAAQADATEAPTQAPSSTPIKVSVGASASDIHMRIISVSMPLQCKK</sequence>
<evidence type="ECO:0000256" key="2">
    <source>
        <dbReference type="SAM" id="SignalP"/>
    </source>
</evidence>
<evidence type="ECO:0000256" key="1">
    <source>
        <dbReference type="SAM" id="MobiDB-lite"/>
    </source>
</evidence>
<name>T0PV38_SAPDV</name>
<evidence type="ECO:0000313" key="4">
    <source>
        <dbReference type="Proteomes" id="UP000030762"/>
    </source>
</evidence>
<feature type="signal peptide" evidence="2">
    <location>
        <begin position="1"/>
        <end position="20"/>
    </location>
</feature>
<reference evidence="3 4" key="1">
    <citation type="submission" date="2012-04" db="EMBL/GenBank/DDBJ databases">
        <title>The Genome Sequence of Saprolegnia declina VS20.</title>
        <authorList>
            <consortium name="The Broad Institute Genome Sequencing Platform"/>
            <person name="Russ C."/>
            <person name="Nusbaum C."/>
            <person name="Tyler B."/>
            <person name="van West P."/>
            <person name="Dieguez-Uribeondo J."/>
            <person name="de Bruijn I."/>
            <person name="Tripathy S."/>
            <person name="Jiang R."/>
            <person name="Young S.K."/>
            <person name="Zeng Q."/>
            <person name="Gargeya S."/>
            <person name="Fitzgerald M."/>
            <person name="Haas B."/>
            <person name="Abouelleil A."/>
            <person name="Alvarado L."/>
            <person name="Arachchi H.M."/>
            <person name="Berlin A."/>
            <person name="Chapman S.B."/>
            <person name="Goldberg J."/>
            <person name="Griggs A."/>
            <person name="Gujja S."/>
            <person name="Hansen M."/>
            <person name="Howarth C."/>
            <person name="Imamovic A."/>
            <person name="Larimer J."/>
            <person name="McCowen C."/>
            <person name="Montmayeur A."/>
            <person name="Murphy C."/>
            <person name="Neiman D."/>
            <person name="Pearson M."/>
            <person name="Priest M."/>
            <person name="Roberts A."/>
            <person name="Saif S."/>
            <person name="Shea T."/>
            <person name="Sisk P."/>
            <person name="Sykes S."/>
            <person name="Wortman J."/>
            <person name="Nusbaum C."/>
            <person name="Birren B."/>
        </authorList>
    </citation>
    <scope>NUCLEOTIDE SEQUENCE [LARGE SCALE GENOMIC DNA]</scope>
    <source>
        <strain evidence="3 4">VS20</strain>
    </source>
</reference>
<evidence type="ECO:0000313" key="3">
    <source>
        <dbReference type="EMBL" id="EQC29369.1"/>
    </source>
</evidence>
<dbReference type="InParanoid" id="T0PV38"/>
<dbReference type="GeneID" id="19953560"/>
<keyword evidence="2" id="KW-0732">Signal</keyword>
<feature type="chain" id="PRO_5004582802" evidence="2">
    <location>
        <begin position="21"/>
        <end position="125"/>
    </location>
</feature>
<dbReference type="OrthoDB" id="79827at2759"/>